<dbReference type="Proteomes" id="UP000626092">
    <property type="component" value="Unassembled WGS sequence"/>
</dbReference>
<proteinExistence type="predicted"/>
<organism evidence="1 2">
    <name type="scientific">Rhododendron simsii</name>
    <name type="common">Sims's rhododendron</name>
    <dbReference type="NCBI Taxonomy" id="118357"/>
    <lineage>
        <taxon>Eukaryota</taxon>
        <taxon>Viridiplantae</taxon>
        <taxon>Streptophyta</taxon>
        <taxon>Embryophyta</taxon>
        <taxon>Tracheophyta</taxon>
        <taxon>Spermatophyta</taxon>
        <taxon>Magnoliopsida</taxon>
        <taxon>eudicotyledons</taxon>
        <taxon>Gunneridae</taxon>
        <taxon>Pentapetalae</taxon>
        <taxon>asterids</taxon>
        <taxon>Ericales</taxon>
        <taxon>Ericaceae</taxon>
        <taxon>Ericoideae</taxon>
        <taxon>Rhodoreae</taxon>
        <taxon>Rhododendron</taxon>
    </lineage>
</organism>
<comment type="caution">
    <text evidence="1">The sequence shown here is derived from an EMBL/GenBank/DDBJ whole genome shotgun (WGS) entry which is preliminary data.</text>
</comment>
<protein>
    <submittedName>
        <fullName evidence="1">Uncharacterized protein</fullName>
    </submittedName>
</protein>
<sequence length="92" mass="10428">MIVSEYEKLQAAMPNLRIRYEDQLQVAHHEKCGEVWIWALVSSLSLGTENVSLTIHFLVLLLKELKKTNPVAFSTETIDDESPKDESQSVQG</sequence>
<dbReference type="AlphaFoldDB" id="A0A834GD24"/>
<name>A0A834GD24_RHOSS</name>
<dbReference type="OrthoDB" id="524165at2759"/>
<accession>A0A834GD24</accession>
<evidence type="ECO:0000313" key="1">
    <source>
        <dbReference type="EMBL" id="KAF7130837.1"/>
    </source>
</evidence>
<reference evidence="1" key="1">
    <citation type="submission" date="2019-11" db="EMBL/GenBank/DDBJ databases">
        <authorList>
            <person name="Liu Y."/>
            <person name="Hou J."/>
            <person name="Li T.-Q."/>
            <person name="Guan C.-H."/>
            <person name="Wu X."/>
            <person name="Wu H.-Z."/>
            <person name="Ling F."/>
            <person name="Zhang R."/>
            <person name="Shi X.-G."/>
            <person name="Ren J.-P."/>
            <person name="Chen E.-F."/>
            <person name="Sun J.-M."/>
        </authorList>
    </citation>
    <scope>NUCLEOTIDE SEQUENCE</scope>
    <source>
        <strain evidence="1">Adult_tree_wgs_1</strain>
        <tissue evidence="1">Leaves</tissue>
    </source>
</reference>
<keyword evidence="2" id="KW-1185">Reference proteome</keyword>
<gene>
    <name evidence="1" type="ORF">RHSIM_Rhsim10G0042300</name>
</gene>
<evidence type="ECO:0000313" key="2">
    <source>
        <dbReference type="Proteomes" id="UP000626092"/>
    </source>
</evidence>
<dbReference type="EMBL" id="WJXA01000010">
    <property type="protein sequence ID" value="KAF7130837.1"/>
    <property type="molecule type" value="Genomic_DNA"/>
</dbReference>